<accession>A0A7Y2P0E7</accession>
<dbReference type="PROSITE" id="PS50164">
    <property type="entry name" value="GIY_YIG"/>
    <property type="match status" value="1"/>
</dbReference>
<dbReference type="Proteomes" id="UP000533905">
    <property type="component" value="Unassembled WGS sequence"/>
</dbReference>
<comment type="caution">
    <text evidence="3">The sequence shown here is derived from an EMBL/GenBank/DDBJ whole genome shotgun (WGS) entry which is preliminary data.</text>
</comment>
<protein>
    <submittedName>
        <fullName evidence="3">GIY-YIG nuclease family protein</fullName>
    </submittedName>
</protein>
<keyword evidence="4" id="KW-1185">Reference proteome</keyword>
<evidence type="ECO:0000313" key="4">
    <source>
        <dbReference type="Proteomes" id="UP000533905"/>
    </source>
</evidence>
<dbReference type="InterPro" id="IPR035901">
    <property type="entry name" value="GIY-YIG_endonuc_sf"/>
</dbReference>
<sequence length="112" mass="12714">MNVEQLSPSPKNKEAFRLSREAFIPNKAGCYVLTTFSGVVLYVGLAKNLRKRMRNHLDTPEKVNVTSAGRAILFYWYACADINKVERTWLNTHIEHTGCMPVLNKVFSPVSI</sequence>
<dbReference type="InterPro" id="IPR000305">
    <property type="entry name" value="GIY-YIG_endonuc"/>
</dbReference>
<evidence type="ECO:0000256" key="1">
    <source>
        <dbReference type="SAM" id="Phobius"/>
    </source>
</evidence>
<keyword evidence="1" id="KW-0472">Membrane</keyword>
<keyword evidence="1" id="KW-1133">Transmembrane helix</keyword>
<evidence type="ECO:0000259" key="2">
    <source>
        <dbReference type="PROSITE" id="PS50164"/>
    </source>
</evidence>
<dbReference type="RefSeq" id="WP_171082582.1">
    <property type="nucleotide sequence ID" value="NZ_JABAIV010000002.1"/>
</dbReference>
<feature type="domain" description="GIY-YIG" evidence="2">
    <location>
        <begin position="26"/>
        <end position="105"/>
    </location>
</feature>
<dbReference type="SUPFAM" id="SSF82771">
    <property type="entry name" value="GIY-YIG endonuclease"/>
    <property type="match status" value="1"/>
</dbReference>
<name>A0A7Y2P0E7_9BURK</name>
<dbReference type="EMBL" id="JABAIV010000002">
    <property type="protein sequence ID" value="NNG22754.1"/>
    <property type="molecule type" value="Genomic_DNA"/>
</dbReference>
<keyword evidence="1" id="KW-0812">Transmembrane</keyword>
<proteinExistence type="predicted"/>
<feature type="transmembrane region" description="Helical" evidence="1">
    <location>
        <begin position="28"/>
        <end position="45"/>
    </location>
</feature>
<dbReference type="Gene3D" id="3.40.1440.10">
    <property type="entry name" value="GIY-YIG endonuclease"/>
    <property type="match status" value="1"/>
</dbReference>
<dbReference type="Pfam" id="PF01541">
    <property type="entry name" value="GIY-YIG"/>
    <property type="match status" value="1"/>
</dbReference>
<reference evidence="3 4" key="1">
    <citation type="submission" date="2020-04" db="EMBL/GenBank/DDBJ databases">
        <title>Massilia sp. nov., a cold adapted bacteria isolated from Arctic soil.</title>
        <authorList>
            <person name="Son J."/>
            <person name="Ka J.-O."/>
        </authorList>
    </citation>
    <scope>NUCLEOTIDE SEQUENCE [LARGE SCALE GENOMIC DNA]</scope>
    <source>
        <strain evidence="3 4">ML15P13</strain>
    </source>
</reference>
<organism evidence="3 4">
    <name type="scientific">Telluria aromaticivorans</name>
    <dbReference type="NCBI Taxonomy" id="2725995"/>
    <lineage>
        <taxon>Bacteria</taxon>
        <taxon>Pseudomonadati</taxon>
        <taxon>Pseudomonadota</taxon>
        <taxon>Betaproteobacteria</taxon>
        <taxon>Burkholderiales</taxon>
        <taxon>Oxalobacteraceae</taxon>
        <taxon>Telluria group</taxon>
        <taxon>Telluria</taxon>
    </lineage>
</organism>
<dbReference type="AlphaFoldDB" id="A0A7Y2P0E7"/>
<evidence type="ECO:0000313" key="3">
    <source>
        <dbReference type="EMBL" id="NNG22754.1"/>
    </source>
</evidence>
<gene>
    <name evidence="3" type="ORF">HGB41_07025</name>
</gene>